<dbReference type="Proteomes" id="UP001434337">
    <property type="component" value="Chromosome"/>
</dbReference>
<reference evidence="1 2" key="1">
    <citation type="journal article" date="2023" name="Environ Microbiome">
        <title>A coral-associated actinobacterium mitigates coral bleaching under heat stress.</title>
        <authorList>
            <person name="Li J."/>
            <person name="Zou Y."/>
            <person name="Li Q."/>
            <person name="Zhang J."/>
            <person name="Bourne D.G."/>
            <person name="Lyu Y."/>
            <person name="Liu C."/>
            <person name="Zhang S."/>
        </authorList>
    </citation>
    <scope>NUCLEOTIDE SEQUENCE [LARGE SCALE GENOMIC DNA]</scope>
    <source>
        <strain evidence="1 2">SCSIO 13291</strain>
    </source>
</reference>
<sequence length="316" mass="33987">MTDEPHLITTDELGHRLGLGPTGIRAMIRCGELVRLRRGGHLWVPGRVSEASAPCDAATLHRLLVRATQPHLGASTVVSHTSAAVLHGLPVPVQRLGVVTVIRGASHGGRSPLLVASDANVPASDATEVDGVRVTTLQRTLVDLLRTQPLDWGVAAADVVLRRGVDAAGVAEALARARGTSGVRRARTAWELADPLSESVGESRSRALFHLEGIPAPTLQRQIRDATGRVVGTVDFAWDESNTVGEFDGAVKYGPLVPAGRTAADVVMAEKRREALIQAEDWWIVRWGWQDLSRPRDLAARIRHAFTVGRRLPRAA</sequence>
<accession>A0ABZ3CDH2</accession>
<name>A0ABZ3CDH2_9ACTN</name>
<keyword evidence="2" id="KW-1185">Reference proteome</keyword>
<evidence type="ECO:0008006" key="3">
    <source>
        <dbReference type="Google" id="ProtNLM"/>
    </source>
</evidence>
<evidence type="ECO:0000313" key="1">
    <source>
        <dbReference type="EMBL" id="WZW99692.1"/>
    </source>
</evidence>
<protein>
    <recommendedName>
        <fullName evidence="3">Transcriptional regulator, AbiEi antitoxin, Type IV TA system</fullName>
    </recommendedName>
</protein>
<proteinExistence type="predicted"/>
<dbReference type="EMBL" id="CP115965">
    <property type="protein sequence ID" value="WZW99692.1"/>
    <property type="molecule type" value="Genomic_DNA"/>
</dbReference>
<dbReference type="RefSeq" id="WP_342373261.1">
    <property type="nucleotide sequence ID" value="NZ_CP115965.1"/>
</dbReference>
<gene>
    <name evidence="1" type="ORF">PCC79_05715</name>
</gene>
<organism evidence="1 2">
    <name type="scientific">Propioniciclava soli</name>
    <dbReference type="NCBI Taxonomy" id="2775081"/>
    <lineage>
        <taxon>Bacteria</taxon>
        <taxon>Bacillati</taxon>
        <taxon>Actinomycetota</taxon>
        <taxon>Actinomycetes</taxon>
        <taxon>Propionibacteriales</taxon>
        <taxon>Propionibacteriaceae</taxon>
        <taxon>Propioniciclava</taxon>
    </lineage>
</organism>
<evidence type="ECO:0000313" key="2">
    <source>
        <dbReference type="Proteomes" id="UP001434337"/>
    </source>
</evidence>